<name>D3Q2T2_STANL</name>
<dbReference type="GO" id="GO:0016853">
    <property type="term" value="F:isomerase activity"/>
    <property type="evidence" value="ECO:0007669"/>
    <property type="project" value="UniProtKB-KW"/>
</dbReference>
<dbReference type="InterPro" id="IPR035490">
    <property type="entry name" value="GlmS/FrlB_SIS"/>
</dbReference>
<dbReference type="PANTHER" id="PTHR10937:SF4">
    <property type="entry name" value="GLUCOSAMINE-6-PHOSPHATE DEAMINASE"/>
    <property type="match status" value="1"/>
</dbReference>
<dbReference type="KEGG" id="sna:Snas_6211"/>
<dbReference type="InterPro" id="IPR046348">
    <property type="entry name" value="SIS_dom_sf"/>
</dbReference>
<dbReference type="eggNOG" id="COG2222">
    <property type="taxonomic scope" value="Bacteria"/>
</dbReference>
<proteinExistence type="predicted"/>
<dbReference type="HOGENOM" id="CLU_012520_4_0_11"/>
<organism evidence="1 2">
    <name type="scientific">Stackebrandtia nassauensis (strain DSM 44728 / CIP 108903 / NRRL B-16338 / NBRC 102104 / LLR-40K-21)</name>
    <dbReference type="NCBI Taxonomy" id="446470"/>
    <lineage>
        <taxon>Bacteria</taxon>
        <taxon>Bacillati</taxon>
        <taxon>Actinomycetota</taxon>
        <taxon>Actinomycetes</taxon>
        <taxon>Glycomycetales</taxon>
        <taxon>Glycomycetaceae</taxon>
        <taxon>Stackebrandtia</taxon>
    </lineage>
</organism>
<keyword evidence="1" id="KW-0413">Isomerase</keyword>
<dbReference type="CDD" id="cd05009">
    <property type="entry name" value="SIS_GlmS_GlmD_2"/>
    <property type="match status" value="1"/>
</dbReference>
<dbReference type="AlphaFoldDB" id="D3Q2T2"/>
<accession>D3Q2T2</accession>
<dbReference type="Proteomes" id="UP000000844">
    <property type="component" value="Chromosome"/>
</dbReference>
<dbReference type="Gene3D" id="3.40.50.10490">
    <property type="entry name" value="Glucose-6-phosphate isomerase like protein, domain 1"/>
    <property type="match status" value="3"/>
</dbReference>
<protein>
    <submittedName>
        <fullName evidence="1">Sugar isomerase (SIS)</fullName>
    </submittedName>
</protein>
<dbReference type="GO" id="GO:0097367">
    <property type="term" value="F:carbohydrate derivative binding"/>
    <property type="evidence" value="ECO:0007669"/>
    <property type="project" value="InterPro"/>
</dbReference>
<keyword evidence="2" id="KW-1185">Reference proteome</keyword>
<sequence>MAIVDAEIARQPECWTAAAELAVEHAGLFPKAGERVAVVGCGTSWFMAQAVAGLREASGAGETDAFTASEFPDRRYDRLIALSRSGTTSEVVELLNRTDIPSLAIVGDGDTPAVAAADAAIAMPFASDQSVVMTSFATSVVALFRAQLGIDQAAAIADCRTALTAELPVDVAKLEQISFIGAGWTIGLANEAALKAREAATFWAESYPAMDYRHGPISIAGPNRATWELGPTGAGLRAEVEATGGAFVASSLDPLAELVLAQRLAVALARLRGLNPDSPRHLTRSVVLP</sequence>
<dbReference type="STRING" id="446470.Snas_6211"/>
<dbReference type="RefSeq" id="WP_013021404.1">
    <property type="nucleotide sequence ID" value="NC_013947.1"/>
</dbReference>
<dbReference type="SUPFAM" id="SSF53697">
    <property type="entry name" value="SIS domain"/>
    <property type="match status" value="1"/>
</dbReference>
<dbReference type="OrthoDB" id="367283at2"/>
<dbReference type="GO" id="GO:1901135">
    <property type="term" value="P:carbohydrate derivative metabolic process"/>
    <property type="evidence" value="ECO:0007669"/>
    <property type="project" value="InterPro"/>
</dbReference>
<reference evidence="1 2" key="1">
    <citation type="journal article" date="2009" name="Stand. Genomic Sci.">
        <title>Complete genome sequence of Stackebrandtia nassauensis type strain (LLR-40K-21).</title>
        <authorList>
            <person name="Munk C."/>
            <person name="Lapidus A."/>
            <person name="Copeland A."/>
            <person name="Jando M."/>
            <person name="Mayilraj S."/>
            <person name="Glavina Del Rio T."/>
            <person name="Nolan M."/>
            <person name="Chen F."/>
            <person name="Lucas S."/>
            <person name="Tice H."/>
            <person name="Cheng J.F."/>
            <person name="Han C."/>
            <person name="Detter J.C."/>
            <person name="Bruce D."/>
            <person name="Goodwin L."/>
            <person name="Chain P."/>
            <person name="Pitluck S."/>
            <person name="Goker M."/>
            <person name="Ovchinikova G."/>
            <person name="Pati A."/>
            <person name="Ivanova N."/>
            <person name="Mavromatis K."/>
            <person name="Chen A."/>
            <person name="Palaniappan K."/>
            <person name="Land M."/>
            <person name="Hauser L."/>
            <person name="Chang Y.J."/>
            <person name="Jeffries C.D."/>
            <person name="Bristow J."/>
            <person name="Eisen J.A."/>
            <person name="Markowitz V."/>
            <person name="Hugenholtz P."/>
            <person name="Kyrpides N.C."/>
            <person name="Klenk H.P."/>
        </authorList>
    </citation>
    <scope>NUCLEOTIDE SEQUENCE [LARGE SCALE GENOMIC DNA]</scope>
    <source>
        <strain evidence="2">DSM 44728 / CIP 108903 / NRRL B-16338 / NBRC 102104 / LLR-40K-21</strain>
    </source>
</reference>
<dbReference type="EMBL" id="CP001778">
    <property type="protein sequence ID" value="ADD45833.1"/>
    <property type="molecule type" value="Genomic_DNA"/>
</dbReference>
<gene>
    <name evidence="1" type="ordered locus">Snas_6211</name>
</gene>
<dbReference type="PANTHER" id="PTHR10937">
    <property type="entry name" value="GLUCOSAMINE--FRUCTOSE-6-PHOSPHATE AMINOTRANSFERASE, ISOMERIZING"/>
    <property type="match status" value="1"/>
</dbReference>
<evidence type="ECO:0000313" key="2">
    <source>
        <dbReference type="Proteomes" id="UP000000844"/>
    </source>
</evidence>
<evidence type="ECO:0000313" key="1">
    <source>
        <dbReference type="EMBL" id="ADD45833.1"/>
    </source>
</evidence>